<gene>
    <name evidence="3" type="ORF">HMPREF1317_1666</name>
</gene>
<dbReference type="SUPFAM" id="SSF53098">
    <property type="entry name" value="Ribonuclease H-like"/>
    <property type="match status" value="1"/>
</dbReference>
<keyword evidence="1 3" id="KW-0540">Nuclease</keyword>
<feature type="domain" description="Exonuclease" evidence="2">
    <location>
        <begin position="50"/>
        <end position="221"/>
    </location>
</feature>
<dbReference type="SMART" id="SM00479">
    <property type="entry name" value="EXOIII"/>
    <property type="match status" value="1"/>
</dbReference>
<dbReference type="PANTHER" id="PTHR30231:SF41">
    <property type="entry name" value="DNA POLYMERASE III SUBUNIT EPSILON"/>
    <property type="match status" value="1"/>
</dbReference>
<dbReference type="Pfam" id="PF00929">
    <property type="entry name" value="RNase_T"/>
    <property type="match status" value="1"/>
</dbReference>
<dbReference type="OrthoDB" id="9803913at2"/>
<dbReference type="CDD" id="cd06127">
    <property type="entry name" value="DEDDh"/>
    <property type="match status" value="1"/>
</dbReference>
<dbReference type="InterPro" id="IPR012337">
    <property type="entry name" value="RNaseH-like_sf"/>
</dbReference>
<evidence type="ECO:0000313" key="4">
    <source>
        <dbReference type="Proteomes" id="UP000004578"/>
    </source>
</evidence>
<dbReference type="GO" id="GO:0003676">
    <property type="term" value="F:nucleic acid binding"/>
    <property type="evidence" value="ECO:0007669"/>
    <property type="project" value="InterPro"/>
</dbReference>
<evidence type="ECO:0000313" key="3">
    <source>
        <dbReference type="EMBL" id="EJF51546.1"/>
    </source>
</evidence>
<dbReference type="Proteomes" id="UP000004578">
    <property type="component" value="Unassembled WGS sequence"/>
</dbReference>
<dbReference type="GO" id="GO:0008408">
    <property type="term" value="F:3'-5' exonuclease activity"/>
    <property type="evidence" value="ECO:0007669"/>
    <property type="project" value="TreeGrafter"/>
</dbReference>
<dbReference type="PATRIC" id="fig|1125717.3.peg.188"/>
<keyword evidence="4" id="KW-1185">Reference proteome</keyword>
<dbReference type="AlphaFoldDB" id="J0XRR9"/>
<organism evidence="3 4">
    <name type="scientific">Schaalia georgiae F0490</name>
    <dbReference type="NCBI Taxonomy" id="1125717"/>
    <lineage>
        <taxon>Bacteria</taxon>
        <taxon>Bacillati</taxon>
        <taxon>Actinomycetota</taxon>
        <taxon>Actinomycetes</taxon>
        <taxon>Actinomycetales</taxon>
        <taxon>Actinomycetaceae</taxon>
        <taxon>Schaalia</taxon>
    </lineage>
</organism>
<dbReference type="PANTHER" id="PTHR30231">
    <property type="entry name" value="DNA POLYMERASE III SUBUNIT EPSILON"/>
    <property type="match status" value="1"/>
</dbReference>
<comment type="caution">
    <text evidence="3">The sequence shown here is derived from an EMBL/GenBank/DDBJ whole genome shotgun (WGS) entry which is preliminary data.</text>
</comment>
<proteinExistence type="predicted"/>
<name>J0XRR9_9ACTO</name>
<accession>J0XRR9</accession>
<dbReference type="EMBL" id="AKFS01000029">
    <property type="protein sequence ID" value="EJF51546.1"/>
    <property type="molecule type" value="Genomic_DNA"/>
</dbReference>
<keyword evidence="1 3" id="KW-0269">Exonuclease</keyword>
<evidence type="ECO:0000259" key="2">
    <source>
        <dbReference type="SMART" id="SM00479"/>
    </source>
</evidence>
<dbReference type="InterPro" id="IPR036397">
    <property type="entry name" value="RNaseH_sf"/>
</dbReference>
<keyword evidence="1 3" id="KW-0378">Hydrolase</keyword>
<reference evidence="3 4" key="1">
    <citation type="submission" date="2012-05" db="EMBL/GenBank/DDBJ databases">
        <authorList>
            <person name="Harkins D.M."/>
            <person name="Madupu R."/>
            <person name="Durkin A.S."/>
            <person name="Torralba M."/>
            <person name="Methe B."/>
            <person name="Sutton G.G."/>
            <person name="Nelson K.E."/>
        </authorList>
    </citation>
    <scope>NUCLEOTIDE SEQUENCE [LARGE SCALE GENOMIC DNA]</scope>
    <source>
        <strain evidence="3 4">F0490</strain>
    </source>
</reference>
<sequence>MGSSTEERSHSGPGPDPGVRAELARALARRLEAALTPALEGLGTPLERADWLVVDVETTGLGRACEITEIGALRMRGTQVVDEFEELVRPSAPIPPFIEKMTGITTDMVAGAAPVQAVYPRFAAWAGAGAPGRVLVAHNVDFDMGFLARASRACSMPWRTPPSVDTLSLARLALPRPVVADHRLGTVARYFRTATAPGHRALGDARATGEVLCGLAGLAAEAGFGQVEDLVAVCRWYAARRP</sequence>
<protein>
    <submittedName>
        <fullName evidence="3">Exonuclease</fullName>
    </submittedName>
</protein>
<dbReference type="GO" id="GO:0005829">
    <property type="term" value="C:cytosol"/>
    <property type="evidence" value="ECO:0007669"/>
    <property type="project" value="TreeGrafter"/>
</dbReference>
<evidence type="ECO:0000256" key="1">
    <source>
        <dbReference type="ARBA" id="ARBA00022839"/>
    </source>
</evidence>
<dbReference type="FunFam" id="3.30.420.10:FF:000045">
    <property type="entry name" value="3'-5' exonuclease DinG"/>
    <property type="match status" value="1"/>
</dbReference>
<dbReference type="GO" id="GO:0045004">
    <property type="term" value="P:DNA replication proofreading"/>
    <property type="evidence" value="ECO:0007669"/>
    <property type="project" value="TreeGrafter"/>
</dbReference>
<dbReference type="Gene3D" id="3.30.420.10">
    <property type="entry name" value="Ribonuclease H-like superfamily/Ribonuclease H"/>
    <property type="match status" value="1"/>
</dbReference>
<dbReference type="InterPro" id="IPR013520">
    <property type="entry name" value="Ribonucl_H"/>
</dbReference>